<dbReference type="SMART" id="SM00481">
    <property type="entry name" value="POLIIIAc"/>
    <property type="match status" value="1"/>
</dbReference>
<keyword evidence="11" id="KW-1185">Reference proteome</keyword>
<evidence type="ECO:0000313" key="11">
    <source>
        <dbReference type="Proteomes" id="UP000014977"/>
    </source>
</evidence>
<dbReference type="GO" id="GO:0008408">
    <property type="term" value="F:3'-5' exonuclease activity"/>
    <property type="evidence" value="ECO:0007669"/>
    <property type="project" value="InterPro"/>
</dbReference>
<dbReference type="Gene3D" id="3.20.20.140">
    <property type="entry name" value="Metal-dependent hydrolases"/>
    <property type="match status" value="1"/>
</dbReference>
<dbReference type="GO" id="GO:0003676">
    <property type="term" value="F:nucleic acid binding"/>
    <property type="evidence" value="ECO:0007669"/>
    <property type="project" value="InterPro"/>
</dbReference>
<feature type="domain" description="Polymerase/histidinol phosphatase N-terminal" evidence="9">
    <location>
        <begin position="9"/>
        <end position="76"/>
    </location>
</feature>
<evidence type="ECO:0000256" key="6">
    <source>
        <dbReference type="ARBA" id="ARBA00022705"/>
    </source>
</evidence>
<dbReference type="CDD" id="cd04485">
    <property type="entry name" value="DnaE_OBF"/>
    <property type="match status" value="1"/>
</dbReference>
<evidence type="ECO:0000259" key="9">
    <source>
        <dbReference type="SMART" id="SM00481"/>
    </source>
</evidence>
<comment type="subcellular location">
    <subcellularLocation>
        <location evidence="1">Cytoplasm</location>
    </subcellularLocation>
</comment>
<dbReference type="Pfam" id="PF14579">
    <property type="entry name" value="HHH_6"/>
    <property type="match status" value="1"/>
</dbReference>
<keyword evidence="4" id="KW-0808">Transferase</keyword>
<evidence type="ECO:0000256" key="7">
    <source>
        <dbReference type="ARBA" id="ARBA00022932"/>
    </source>
</evidence>
<keyword evidence="5" id="KW-0548">Nucleotidyltransferase</keyword>
<dbReference type="NCBIfam" id="NF004226">
    <property type="entry name" value="PRK05673.1"/>
    <property type="match status" value="1"/>
</dbReference>
<dbReference type="EC" id="2.7.7.7" evidence="2"/>
<evidence type="ECO:0000256" key="5">
    <source>
        <dbReference type="ARBA" id="ARBA00022695"/>
    </source>
</evidence>
<proteinExistence type="predicted"/>
<dbReference type="InterPro" id="IPR004365">
    <property type="entry name" value="NA-bd_OB_tRNA"/>
</dbReference>
<dbReference type="NCBIfam" id="NF005298">
    <property type="entry name" value="PRK06826.1"/>
    <property type="match status" value="1"/>
</dbReference>
<dbReference type="eggNOG" id="COG0587">
    <property type="taxonomic scope" value="Bacteria"/>
</dbReference>
<organism evidence="10 11">
    <name type="scientific">Desulfococcus multivorans DSM 2059</name>
    <dbReference type="NCBI Taxonomy" id="1121405"/>
    <lineage>
        <taxon>Bacteria</taxon>
        <taxon>Pseudomonadati</taxon>
        <taxon>Thermodesulfobacteriota</taxon>
        <taxon>Desulfobacteria</taxon>
        <taxon>Desulfobacterales</taxon>
        <taxon>Desulfococcaceae</taxon>
        <taxon>Desulfococcus</taxon>
    </lineage>
</organism>
<dbReference type="SUPFAM" id="SSF89550">
    <property type="entry name" value="PHP domain-like"/>
    <property type="match status" value="1"/>
</dbReference>
<dbReference type="STRING" id="897.B2D07_12615"/>
<dbReference type="InterPro" id="IPR004805">
    <property type="entry name" value="DnaE2/DnaE/PolC"/>
</dbReference>
<comment type="caution">
    <text evidence="10">The sequence shown here is derived from an EMBL/GenBank/DDBJ whole genome shotgun (WGS) entry which is preliminary data.</text>
</comment>
<dbReference type="Proteomes" id="UP000014977">
    <property type="component" value="Unassembled WGS sequence"/>
</dbReference>
<dbReference type="RefSeq" id="WP_020875789.1">
    <property type="nucleotide sequence ID" value="NZ_ATHJ01000060.1"/>
</dbReference>
<dbReference type="Gene3D" id="1.10.150.870">
    <property type="match status" value="1"/>
</dbReference>
<protein>
    <recommendedName>
        <fullName evidence="3">DNA polymerase III subunit alpha</fullName>
        <ecNumber evidence="2">2.7.7.7</ecNumber>
    </recommendedName>
</protein>
<keyword evidence="7" id="KW-0239">DNA-directed DNA polymerase</keyword>
<evidence type="ECO:0000256" key="4">
    <source>
        <dbReference type="ARBA" id="ARBA00022679"/>
    </source>
</evidence>
<gene>
    <name evidence="10" type="ORF">dsmv_1442</name>
</gene>
<dbReference type="InterPro" id="IPR029460">
    <property type="entry name" value="DNAPol_HHH"/>
</dbReference>
<dbReference type="InterPro" id="IPR004013">
    <property type="entry name" value="PHP_dom"/>
</dbReference>
<dbReference type="Pfam" id="PF02811">
    <property type="entry name" value="PHP"/>
    <property type="match status" value="1"/>
</dbReference>
<name>S7U0Z6_DESML</name>
<keyword evidence="6" id="KW-0235">DNA replication</keyword>
<dbReference type="Gene3D" id="1.10.10.1600">
    <property type="entry name" value="Bacterial DNA polymerase III alpha subunit, thumb domain"/>
    <property type="match status" value="1"/>
</dbReference>
<dbReference type="NCBIfam" id="TIGR00594">
    <property type="entry name" value="polc"/>
    <property type="match status" value="1"/>
</dbReference>
<dbReference type="OrthoDB" id="9803237at2"/>
<dbReference type="PANTHER" id="PTHR32294">
    <property type="entry name" value="DNA POLYMERASE III SUBUNIT ALPHA"/>
    <property type="match status" value="1"/>
</dbReference>
<reference evidence="10 11" key="1">
    <citation type="journal article" date="2013" name="Genome Announc.">
        <title>Draft genome sequences for three mercury-methylating, sulfate-reducing bacteria.</title>
        <authorList>
            <person name="Brown S.D."/>
            <person name="Hurt R.A.Jr."/>
            <person name="Gilmour C.C."/>
            <person name="Elias D.A."/>
        </authorList>
    </citation>
    <scope>NUCLEOTIDE SEQUENCE [LARGE SCALE GENOMIC DNA]</scope>
    <source>
        <strain evidence="10 11">DSM 2059</strain>
    </source>
</reference>
<dbReference type="PATRIC" id="fig|1121405.3.peg.771"/>
<comment type="catalytic activity">
    <reaction evidence="8">
        <text>DNA(n) + a 2'-deoxyribonucleoside 5'-triphosphate = DNA(n+1) + diphosphate</text>
        <dbReference type="Rhea" id="RHEA:22508"/>
        <dbReference type="Rhea" id="RHEA-COMP:17339"/>
        <dbReference type="Rhea" id="RHEA-COMP:17340"/>
        <dbReference type="ChEBI" id="CHEBI:33019"/>
        <dbReference type="ChEBI" id="CHEBI:61560"/>
        <dbReference type="ChEBI" id="CHEBI:173112"/>
        <dbReference type="EC" id="2.7.7.7"/>
    </reaction>
</comment>
<dbReference type="InterPro" id="IPR040982">
    <property type="entry name" value="DNA_pol3_finger"/>
</dbReference>
<dbReference type="GO" id="GO:0005737">
    <property type="term" value="C:cytoplasm"/>
    <property type="evidence" value="ECO:0007669"/>
    <property type="project" value="UniProtKB-SubCell"/>
</dbReference>
<dbReference type="Pfam" id="PF01336">
    <property type="entry name" value="tRNA_anti-codon"/>
    <property type="match status" value="1"/>
</dbReference>
<dbReference type="InterPro" id="IPR041931">
    <property type="entry name" value="DNA_pol3_alpha_thumb_dom"/>
</dbReference>
<evidence type="ECO:0000256" key="3">
    <source>
        <dbReference type="ARBA" id="ARBA00019114"/>
    </source>
</evidence>
<dbReference type="Pfam" id="PF07733">
    <property type="entry name" value="DNA_pol3_alpha"/>
    <property type="match status" value="1"/>
</dbReference>
<dbReference type="InterPro" id="IPR003141">
    <property type="entry name" value="Pol/His_phosphatase_N"/>
</dbReference>
<sequence>MTQQHPRFVHLHLHTQYSLLDGAIRIDALMQRAKDYGMDTVAVTDHGTMFGALEFYEKAVKAGIKPIIGCECYVAPRNLADKTPLDSKGTRHLVLIAENQEGYRNLCKLASIAQLQGFYYKPRIDRQILREYSKGLIASSACLHGEIPMLLKKGRIEEADQAARFYLETFGENHFFLEVQSNGIPEQDIVNQGILDMSRRLSIPIIATNDCHYLDKEDVRAHDVLLCIQTGKTVHDAGRFKFATDQLYFKSQAEMAKTLGHFPGAIENTVEIANRCHIEFDFKTYHFPKFDTSSNLSADEIFEAEVRSGFARRMTHIRRKHEDIDEKVYTERLEYEIGIIKQMGFAGYFLIVADFIRYAKENGIPVGPGRGSAAGSIVAYAMGITDLDPIEHGLIFERFLNPARISMPDIDVDFCINGREQVFKYVVDRYGGGEYVAQIITFGKLKTRAVIRDVGRALDIPLKEVDAIAKMVPDVLNISLDKALEQEPRLAEMAENQPAIAELIQICRILEGLPRHASTHAAGVVIGDKPLADYLPLYRGKKGEVVTQFDMKRVEQIGLVKFDFLGLRNLTVIDNTLKLIAQNGKTPPDLLDLDFEDEKTYQLLSRGDTTGVFQLESSGMKDLLARLKPARFDDVTALVALYRPGPLDSGMVDDFVERKHGRQKVEYLLPELAPILEETYGVILYQEQVMKIAGTLANYSMAEADGLRKAMGKKIAEIMAQHRERFIKGALENNYPEEQVTKIFDLMEKFGGYGFNKSHSAAYALIAYQTAYLKAHFPVEFMAALLTSEMGSIDSVVKFIAECRRHHIPVLQPDINTSGKSFTADGDKILFGLVAVKNVGEGAIDAILEARKDGGTFSSLYEFCERVDLKKVNKRVLESLIQCGAFDTTGAHRAQMMGALEEALEYGQRVQKEKASPQMGLFDTLDIERQAFNAPPMPDVPVWDSKYQLTLEKESLGFYITGHPLEQFQKTLEKFTTADALSLQDRSDGEAVRIGGIISEVKTIRTKRGDLMAFVTTEDMSGSVETTVFSSVYESAVGLLVADTPVLIEGRLQKEDNTAKIIAARIVSMALAEETWTAGVHINLDIDRIDRDGLLKLKDILAKHPGSCPAYLHLVASESSDTIIAMSESIQLRAGEALSREVNGFLGYDALELVCKAAEASTGDAKSGNRRWARS</sequence>
<dbReference type="AlphaFoldDB" id="S7U0Z6"/>
<evidence type="ECO:0000256" key="8">
    <source>
        <dbReference type="ARBA" id="ARBA00049244"/>
    </source>
</evidence>
<dbReference type="GO" id="GO:0003887">
    <property type="term" value="F:DNA-directed DNA polymerase activity"/>
    <property type="evidence" value="ECO:0007669"/>
    <property type="project" value="UniProtKB-KW"/>
</dbReference>
<accession>S7U0Z6</accession>
<evidence type="ECO:0000313" key="10">
    <source>
        <dbReference type="EMBL" id="EPR43012.1"/>
    </source>
</evidence>
<dbReference type="InterPro" id="IPR011708">
    <property type="entry name" value="DNA_pol3_alpha_NTPase_dom"/>
</dbReference>
<dbReference type="GO" id="GO:0006260">
    <property type="term" value="P:DNA replication"/>
    <property type="evidence" value="ECO:0007669"/>
    <property type="project" value="UniProtKB-KW"/>
</dbReference>
<evidence type="ECO:0000256" key="2">
    <source>
        <dbReference type="ARBA" id="ARBA00012417"/>
    </source>
</evidence>
<dbReference type="EMBL" id="ATHJ01000060">
    <property type="protein sequence ID" value="EPR43012.1"/>
    <property type="molecule type" value="Genomic_DNA"/>
</dbReference>
<dbReference type="CDD" id="cd12113">
    <property type="entry name" value="PHP_PolIIIA_DnaE3"/>
    <property type="match status" value="1"/>
</dbReference>
<dbReference type="PANTHER" id="PTHR32294:SF0">
    <property type="entry name" value="DNA POLYMERASE III SUBUNIT ALPHA"/>
    <property type="match status" value="1"/>
</dbReference>
<evidence type="ECO:0000256" key="1">
    <source>
        <dbReference type="ARBA" id="ARBA00004496"/>
    </source>
</evidence>
<dbReference type="InterPro" id="IPR016195">
    <property type="entry name" value="Pol/histidinol_Pase-like"/>
</dbReference>
<dbReference type="Pfam" id="PF17657">
    <property type="entry name" value="DNA_pol3_finger"/>
    <property type="match status" value="1"/>
</dbReference>